<proteinExistence type="inferred from homology"/>
<dbReference type="Proteomes" id="UP001207408">
    <property type="component" value="Unassembled WGS sequence"/>
</dbReference>
<dbReference type="PANTHER" id="PTHR42885">
    <property type="entry name" value="HISTIDINOL-PHOSPHATE AMINOTRANSFERASE-RELATED"/>
    <property type="match status" value="1"/>
</dbReference>
<organism evidence="5 6">
    <name type="scientific">Plebeiibacterium marinum</name>
    <dbReference type="NCBI Taxonomy" id="2992111"/>
    <lineage>
        <taxon>Bacteria</taxon>
        <taxon>Pseudomonadati</taxon>
        <taxon>Bacteroidota</taxon>
        <taxon>Bacteroidia</taxon>
        <taxon>Marinilabiliales</taxon>
        <taxon>Marinilabiliaceae</taxon>
        <taxon>Plebeiibacterium</taxon>
    </lineage>
</organism>
<dbReference type="InterPro" id="IPR015422">
    <property type="entry name" value="PyrdxlP-dep_Trfase_small"/>
</dbReference>
<feature type="domain" description="Aminotransferase class I/classII large" evidence="4">
    <location>
        <begin position="17"/>
        <end position="328"/>
    </location>
</feature>
<gene>
    <name evidence="5" type="ORF">OM074_15400</name>
</gene>
<accession>A0AAE3SKV1</accession>
<dbReference type="CDD" id="cd00609">
    <property type="entry name" value="AAT_like"/>
    <property type="match status" value="1"/>
</dbReference>
<protein>
    <recommendedName>
        <fullName evidence="3">Aminotransferase</fullName>
        <ecNumber evidence="3">2.6.1.-</ecNumber>
    </recommendedName>
</protein>
<evidence type="ECO:0000313" key="6">
    <source>
        <dbReference type="Proteomes" id="UP001207408"/>
    </source>
</evidence>
<dbReference type="InterPro" id="IPR004838">
    <property type="entry name" value="NHTrfase_class1_PyrdxlP-BS"/>
</dbReference>
<keyword evidence="6" id="KW-1185">Reference proteome</keyword>
<keyword evidence="3 5" id="KW-0032">Aminotransferase</keyword>
<dbReference type="Gene3D" id="3.40.640.10">
    <property type="entry name" value="Type I PLP-dependent aspartate aminotransferase-like (Major domain)"/>
    <property type="match status" value="1"/>
</dbReference>
<dbReference type="RefSeq" id="WP_301201022.1">
    <property type="nucleotide sequence ID" value="NZ_JAPDPI010000035.1"/>
</dbReference>
<evidence type="ECO:0000256" key="1">
    <source>
        <dbReference type="ARBA" id="ARBA00001933"/>
    </source>
</evidence>
<dbReference type="InterPro" id="IPR004839">
    <property type="entry name" value="Aminotransferase_I/II_large"/>
</dbReference>
<dbReference type="Pfam" id="PF00155">
    <property type="entry name" value="Aminotran_1_2"/>
    <property type="match status" value="1"/>
</dbReference>
<dbReference type="GO" id="GO:0030170">
    <property type="term" value="F:pyridoxal phosphate binding"/>
    <property type="evidence" value="ECO:0007669"/>
    <property type="project" value="InterPro"/>
</dbReference>
<comment type="caution">
    <text evidence="5">The sequence shown here is derived from an EMBL/GenBank/DDBJ whole genome shotgun (WGS) entry which is preliminary data.</text>
</comment>
<dbReference type="SUPFAM" id="SSF53383">
    <property type="entry name" value="PLP-dependent transferases"/>
    <property type="match status" value="1"/>
</dbReference>
<dbReference type="InterPro" id="IPR015421">
    <property type="entry name" value="PyrdxlP-dep_Trfase_major"/>
</dbReference>
<dbReference type="AlphaFoldDB" id="A0AAE3SKV1"/>
<evidence type="ECO:0000259" key="4">
    <source>
        <dbReference type="Pfam" id="PF00155"/>
    </source>
</evidence>
<dbReference type="GO" id="GO:0008483">
    <property type="term" value="F:transaminase activity"/>
    <property type="evidence" value="ECO:0007669"/>
    <property type="project" value="UniProtKB-KW"/>
</dbReference>
<keyword evidence="2" id="KW-0663">Pyridoxal phosphate</keyword>
<dbReference type="EC" id="2.6.1.-" evidence="3"/>
<reference evidence="5" key="1">
    <citation type="submission" date="2022-10" db="EMBL/GenBank/DDBJ databases">
        <authorList>
            <person name="Yu W.X."/>
        </authorList>
    </citation>
    <scope>NUCLEOTIDE SEQUENCE</scope>
    <source>
        <strain evidence="5">D04</strain>
    </source>
</reference>
<comment type="similarity">
    <text evidence="3">Belongs to the class-I pyridoxal-phosphate-dependent aminotransferase family.</text>
</comment>
<dbReference type="PANTHER" id="PTHR42885:SF1">
    <property type="entry name" value="THREONINE-PHOSPHATE DECARBOXYLASE"/>
    <property type="match status" value="1"/>
</dbReference>
<evidence type="ECO:0000256" key="3">
    <source>
        <dbReference type="RuleBase" id="RU000481"/>
    </source>
</evidence>
<dbReference type="InterPro" id="IPR015424">
    <property type="entry name" value="PyrdxlP-dep_Trfase"/>
</dbReference>
<keyword evidence="3" id="KW-0808">Transferase</keyword>
<dbReference type="Gene3D" id="3.90.1150.10">
    <property type="entry name" value="Aspartate Aminotransferase, domain 1"/>
    <property type="match status" value="1"/>
</dbReference>
<evidence type="ECO:0000313" key="5">
    <source>
        <dbReference type="EMBL" id="MCW3807022.1"/>
    </source>
</evidence>
<dbReference type="PROSITE" id="PS00105">
    <property type="entry name" value="AA_TRANSFER_CLASS_1"/>
    <property type="match status" value="1"/>
</dbReference>
<dbReference type="EMBL" id="JAPDPI010000035">
    <property type="protein sequence ID" value="MCW3807022.1"/>
    <property type="molecule type" value="Genomic_DNA"/>
</dbReference>
<comment type="cofactor">
    <cofactor evidence="1 3">
        <name>pyridoxal 5'-phosphate</name>
        <dbReference type="ChEBI" id="CHEBI:597326"/>
    </cofactor>
</comment>
<evidence type="ECO:0000256" key="2">
    <source>
        <dbReference type="ARBA" id="ARBA00022898"/>
    </source>
</evidence>
<sequence length="341" mass="38847">MINGHGNDIHQYKNKIVADFSTNVFDNPETNEIIEYLKTQVHAVKNYPDCNCTLLREKFSKKYKISPDSVLVCNGSTEAFYLVAHLFKCRTSIILTPSFSEYEDACKLYGHSLEFVPNESDFEDLELTNKIIWIGNPNNPDSKYIKPDYIKDLIKLNPSTIFIIDEAYINLSVLGESITSFVRNFSNLIVIKSFTKLYAIPGIRLGFIAASTNIIKQLKELHMPWAVNVLAQEAGNYILDHLDLNSASIDELLNHSSELQSKINQLTNFSVISSRCNYFLVKLAKGKASELKEYLIDKHGLLIRDASNFRGLTDKYFRVATNGNEKDLLLLNALEQWQKQD</sequence>
<name>A0AAE3SKV1_9BACT</name>